<dbReference type="RefSeq" id="WP_209491244.1">
    <property type="nucleotide sequence ID" value="NZ_JAGGLC010000003.1"/>
</dbReference>
<sequence length="336" mass="38495">MSSDDKVPEFTRQELREADTFVEGDYSGVNPRGFYRKLKRRLEEVQSDYGFKYNTQGHQDTDLTIDKENVGTKTGTITGRLKAYSDWEPLGFSMLSYRPYAGYGIISILLGVIFLIQISANLGVGVLGLALVGAGIYGYRQTERGEFPITERSEIRTLLTGEVSERKVTDDGVQKTNMHAEMSVVFAGETFVRVDTAKLRDLHWSLRRELIEEVKRWNNDIAKDPNNRVDVSSGLIWHLRGVVDRSLQDHRNEIDSIQSRWWNAGFEKRVAFNEKVKEQLSEGNREKLETHEENVILELEDLAEDLDIFIEREGYDEVEHIQSAQDRSPELEAGDQ</sequence>
<keyword evidence="1" id="KW-1133">Transmembrane helix</keyword>
<comment type="caution">
    <text evidence="2">The sequence shown here is derived from an EMBL/GenBank/DDBJ whole genome shotgun (WGS) entry which is preliminary data.</text>
</comment>
<keyword evidence="1" id="KW-0812">Transmembrane</keyword>
<evidence type="ECO:0000313" key="2">
    <source>
        <dbReference type="EMBL" id="MBP1986951.1"/>
    </source>
</evidence>
<keyword evidence="1" id="KW-0472">Membrane</keyword>
<evidence type="ECO:0000313" key="3">
    <source>
        <dbReference type="Proteomes" id="UP000823736"/>
    </source>
</evidence>
<feature type="transmembrane region" description="Helical" evidence="1">
    <location>
        <begin position="122"/>
        <end position="139"/>
    </location>
</feature>
<protein>
    <submittedName>
        <fullName evidence="2">Uncharacterized protein</fullName>
    </submittedName>
</protein>
<organism evidence="2 3">
    <name type="scientific">Halolamina salifodinae</name>
    <dbReference type="NCBI Taxonomy" id="1202767"/>
    <lineage>
        <taxon>Archaea</taxon>
        <taxon>Methanobacteriati</taxon>
        <taxon>Methanobacteriota</taxon>
        <taxon>Stenosarchaea group</taxon>
        <taxon>Halobacteria</taxon>
        <taxon>Halobacteriales</taxon>
        <taxon>Haloferacaceae</taxon>
    </lineage>
</organism>
<name>A0A8T4GUZ9_9EURY</name>
<feature type="transmembrane region" description="Helical" evidence="1">
    <location>
        <begin position="100"/>
        <end position="116"/>
    </location>
</feature>
<dbReference type="AlphaFoldDB" id="A0A8T4GUZ9"/>
<dbReference type="EMBL" id="JAGGLC010000003">
    <property type="protein sequence ID" value="MBP1986951.1"/>
    <property type="molecule type" value="Genomic_DNA"/>
</dbReference>
<accession>A0A8T4GUZ9</accession>
<dbReference type="OrthoDB" id="252310at2157"/>
<evidence type="ECO:0000256" key="1">
    <source>
        <dbReference type="SAM" id="Phobius"/>
    </source>
</evidence>
<dbReference type="Proteomes" id="UP000823736">
    <property type="component" value="Unassembled WGS sequence"/>
</dbReference>
<reference evidence="2" key="1">
    <citation type="submission" date="2021-03" db="EMBL/GenBank/DDBJ databases">
        <title>Genomic Encyclopedia of Type Strains, Phase IV (KMG-IV): sequencing the most valuable type-strain genomes for metagenomic binning, comparative biology and taxonomic classification.</title>
        <authorList>
            <person name="Goeker M."/>
        </authorList>
    </citation>
    <scope>NUCLEOTIDE SEQUENCE</scope>
    <source>
        <strain evidence="2">DSM 26232</strain>
    </source>
</reference>
<proteinExistence type="predicted"/>
<gene>
    <name evidence="2" type="ORF">J2753_001449</name>
</gene>
<keyword evidence="3" id="KW-1185">Reference proteome</keyword>